<reference evidence="1" key="1">
    <citation type="submission" date="2012-09" db="EMBL/GenBank/DDBJ databases">
        <authorList>
            <person name="Martin A.A."/>
        </authorList>
    </citation>
    <scope>NUCLEOTIDE SEQUENCE</scope>
</reference>
<dbReference type="STRING" id="6313.A0A0K0DGF9"/>
<dbReference type="AlphaFoldDB" id="A0A0K0DGF9"/>
<organism evidence="1 2">
    <name type="scientific">Angiostrongylus cantonensis</name>
    <name type="common">Rat lungworm</name>
    <dbReference type="NCBI Taxonomy" id="6313"/>
    <lineage>
        <taxon>Eukaryota</taxon>
        <taxon>Metazoa</taxon>
        <taxon>Ecdysozoa</taxon>
        <taxon>Nematoda</taxon>
        <taxon>Chromadorea</taxon>
        <taxon>Rhabditida</taxon>
        <taxon>Rhabditina</taxon>
        <taxon>Rhabditomorpha</taxon>
        <taxon>Strongyloidea</taxon>
        <taxon>Metastrongylidae</taxon>
        <taxon>Angiostrongylus</taxon>
    </lineage>
</organism>
<keyword evidence="1" id="KW-1185">Reference proteome</keyword>
<proteinExistence type="predicted"/>
<dbReference type="WBParaSite" id="ACAC_0001017701-mRNA-1">
    <property type="protein sequence ID" value="ACAC_0001017701-mRNA-1"/>
    <property type="gene ID" value="ACAC_0001017701"/>
</dbReference>
<sequence length="182" mass="20553">MALPGRVIPPGCQSQNTLVQCRGAKSHVYDMYAGQGVVSSRAVFRKALEQIPISVRVWKAVMELEEPDNGLLFLTRRVEWCRWERALGYESVCSRVVDQSATRMIPSHLMLPAFFPTSSTMEYVWVVMQAEEQRSIDSLIAKEISLLETAEQAEISKIAKEIVDTYGGKISKMEHVPCNTMR</sequence>
<dbReference type="Proteomes" id="UP000035642">
    <property type="component" value="Unassembled WGS sequence"/>
</dbReference>
<evidence type="ECO:0000313" key="1">
    <source>
        <dbReference type="Proteomes" id="UP000035642"/>
    </source>
</evidence>
<evidence type="ECO:0000313" key="2">
    <source>
        <dbReference type="WBParaSite" id="ACAC_0001017701-mRNA-1"/>
    </source>
</evidence>
<name>A0A0K0DGF9_ANGCA</name>
<accession>A0A0K0DGF9</accession>
<protein>
    <submittedName>
        <fullName evidence="2">Uncharacterized protein</fullName>
    </submittedName>
</protein>
<reference evidence="2" key="2">
    <citation type="submission" date="2017-02" db="UniProtKB">
        <authorList>
            <consortium name="WormBaseParasite"/>
        </authorList>
    </citation>
    <scope>IDENTIFICATION</scope>
</reference>